<dbReference type="GeneID" id="85324198"/>
<dbReference type="RefSeq" id="XP_060302993.1">
    <property type="nucleotide sequence ID" value="XM_060440928.1"/>
</dbReference>
<reference evidence="2" key="1">
    <citation type="submission" date="2023-06" db="EMBL/GenBank/DDBJ databases">
        <title>Genome-scale phylogeny and comparative genomics of the fungal order Sordariales.</title>
        <authorList>
            <consortium name="Lawrence Berkeley National Laboratory"/>
            <person name="Hensen N."/>
            <person name="Bonometti L."/>
            <person name="Westerberg I."/>
            <person name="Brannstrom I.O."/>
            <person name="Guillou S."/>
            <person name="Cros-Aarteil S."/>
            <person name="Calhoun S."/>
            <person name="Haridas S."/>
            <person name="Kuo A."/>
            <person name="Mondo S."/>
            <person name="Pangilinan J."/>
            <person name="Riley R."/>
            <person name="LaButti K."/>
            <person name="Andreopoulos B."/>
            <person name="Lipzen A."/>
            <person name="Chen C."/>
            <person name="Yanf M."/>
            <person name="Daum C."/>
            <person name="Ng V."/>
            <person name="Clum A."/>
            <person name="Steindorff A."/>
            <person name="Ohm R."/>
            <person name="Martin F."/>
            <person name="Silar P."/>
            <person name="Natvig D."/>
            <person name="Lalanne C."/>
            <person name="Gautier V."/>
            <person name="Ament-velasquez S.L."/>
            <person name="Kruys A."/>
            <person name="Hutchinson M.I."/>
            <person name="Powell A.J."/>
            <person name="Barry K."/>
            <person name="Miller A.N."/>
            <person name="Grigoriev I.V."/>
            <person name="Debuchy R."/>
            <person name="Gladieux P."/>
            <person name="Thoren M.H."/>
            <person name="Johannesson H."/>
        </authorList>
    </citation>
    <scope>NUCLEOTIDE SEQUENCE</scope>
    <source>
        <strain evidence="2">SMH2392-1A</strain>
    </source>
</reference>
<feature type="region of interest" description="Disordered" evidence="1">
    <location>
        <begin position="16"/>
        <end position="48"/>
    </location>
</feature>
<protein>
    <submittedName>
        <fullName evidence="2">Uncharacterized protein</fullName>
    </submittedName>
</protein>
<feature type="region of interest" description="Disordered" evidence="1">
    <location>
        <begin position="167"/>
        <end position="196"/>
    </location>
</feature>
<comment type="caution">
    <text evidence="2">The sequence shown here is derived from an EMBL/GenBank/DDBJ whole genome shotgun (WGS) entry which is preliminary data.</text>
</comment>
<dbReference type="EMBL" id="JAUIRO010000001">
    <property type="protein sequence ID" value="KAK0734116.1"/>
    <property type="molecule type" value="Genomic_DNA"/>
</dbReference>
<evidence type="ECO:0000256" key="1">
    <source>
        <dbReference type="SAM" id="MobiDB-lite"/>
    </source>
</evidence>
<feature type="compositionally biased region" description="Polar residues" evidence="1">
    <location>
        <begin position="169"/>
        <end position="196"/>
    </location>
</feature>
<feature type="compositionally biased region" description="Low complexity" evidence="1">
    <location>
        <begin position="20"/>
        <end position="40"/>
    </location>
</feature>
<keyword evidence="3" id="KW-1185">Reference proteome</keyword>
<gene>
    <name evidence="2" type="ORF">B0T26DRAFT_687161</name>
</gene>
<dbReference type="Proteomes" id="UP001172101">
    <property type="component" value="Unassembled WGS sequence"/>
</dbReference>
<sequence length="409" mass="45520">MAGLIPLMLASGNRTSYVSPQTPLSQQSNTTTTTMTQQMTRSKHARRSSRTLSVSLAALPYTRSDWRRTISDIKRQHLTKMYRACWTRCNEILDNISDASQIEPVYQIYLHFYAAASIVESCARPPPSTSTSTFRTSLLQQARAHFDRAASLISAAEESVVRRVRPGSVMSSRGSSCHSPAGSISSRTWTSDTPMSSPTNSVYSFEDLSAKSQSSTNTSPVKRVKKVSFSLPHDKPFRALREPMVRPDSPTLGLDDEYFHLGAARQELPDLPRPKFEEVELPLQVVSDMGSSAYEDAFLTSRSLDRSVDRYCDTLGGLRAQLASHLASLDSLLSAKPDPTQSFRLSLALSARPRSATPTRSSFSGPADDVIALDRKARIERLRHSGWQRKRFDARRYEELCETVMSELA</sequence>
<dbReference type="AlphaFoldDB" id="A0AA40BH30"/>
<organism evidence="2 3">
    <name type="scientific">Lasiosphaeria miniovina</name>
    <dbReference type="NCBI Taxonomy" id="1954250"/>
    <lineage>
        <taxon>Eukaryota</taxon>
        <taxon>Fungi</taxon>
        <taxon>Dikarya</taxon>
        <taxon>Ascomycota</taxon>
        <taxon>Pezizomycotina</taxon>
        <taxon>Sordariomycetes</taxon>
        <taxon>Sordariomycetidae</taxon>
        <taxon>Sordariales</taxon>
        <taxon>Lasiosphaeriaceae</taxon>
        <taxon>Lasiosphaeria</taxon>
    </lineage>
</organism>
<accession>A0AA40BH30</accession>
<evidence type="ECO:0000313" key="3">
    <source>
        <dbReference type="Proteomes" id="UP001172101"/>
    </source>
</evidence>
<name>A0AA40BH30_9PEZI</name>
<evidence type="ECO:0000313" key="2">
    <source>
        <dbReference type="EMBL" id="KAK0734116.1"/>
    </source>
</evidence>
<proteinExistence type="predicted"/>